<evidence type="ECO:0000259" key="1">
    <source>
        <dbReference type="PROSITE" id="PS50206"/>
    </source>
</evidence>
<dbReference type="PROSITE" id="PS50206">
    <property type="entry name" value="RHODANESE_3"/>
    <property type="match status" value="1"/>
</dbReference>
<accession>A0AAV2R9H9</accession>
<dbReference type="EMBL" id="CAXKWB010017696">
    <property type="protein sequence ID" value="CAL4119639.1"/>
    <property type="molecule type" value="Genomic_DNA"/>
</dbReference>
<feature type="domain" description="Rhodanese" evidence="1">
    <location>
        <begin position="24"/>
        <end position="126"/>
    </location>
</feature>
<keyword evidence="3" id="KW-1185">Reference proteome</keyword>
<dbReference type="AlphaFoldDB" id="A0AAV2R9H9"/>
<dbReference type="PANTHER" id="PTHR44086:SF14">
    <property type="entry name" value="RHODANESE DOMAIN-CONTAINING PROTEIN"/>
    <property type="match status" value="1"/>
</dbReference>
<dbReference type="SUPFAM" id="SSF52821">
    <property type="entry name" value="Rhodanese/Cell cycle control phosphatase"/>
    <property type="match status" value="1"/>
</dbReference>
<evidence type="ECO:0000313" key="2">
    <source>
        <dbReference type="EMBL" id="CAL4119639.1"/>
    </source>
</evidence>
<reference evidence="2 3" key="1">
    <citation type="submission" date="2024-05" db="EMBL/GenBank/DDBJ databases">
        <authorList>
            <person name="Wallberg A."/>
        </authorList>
    </citation>
    <scope>NUCLEOTIDE SEQUENCE [LARGE SCALE GENOMIC DNA]</scope>
</reference>
<gene>
    <name evidence="2" type="ORF">MNOR_LOCUS21728</name>
</gene>
<evidence type="ECO:0000313" key="3">
    <source>
        <dbReference type="Proteomes" id="UP001497623"/>
    </source>
</evidence>
<dbReference type="InterPro" id="IPR036873">
    <property type="entry name" value="Rhodanese-like_dom_sf"/>
</dbReference>
<dbReference type="PANTHER" id="PTHR44086">
    <property type="entry name" value="THIOSULFATE SULFURTRANSFERASE RDL2, MITOCHONDRIAL-RELATED"/>
    <property type="match status" value="1"/>
</dbReference>
<dbReference type="Proteomes" id="UP001497623">
    <property type="component" value="Unassembled WGS sequence"/>
</dbReference>
<dbReference type="Pfam" id="PF00581">
    <property type="entry name" value="Rhodanese"/>
    <property type="match status" value="1"/>
</dbReference>
<dbReference type="SMART" id="SM00450">
    <property type="entry name" value="RHOD"/>
    <property type="match status" value="1"/>
</dbReference>
<dbReference type="Gene3D" id="3.40.250.10">
    <property type="entry name" value="Rhodanese-like domain"/>
    <property type="match status" value="1"/>
</dbReference>
<sequence>MSGPPAPPPVIEGTREITYQEITANKQLEILDVRTREEQEETGVIPGAKLFSFKQMDSDLSLDDASFMSKYGFAKPSLDAPLVTHCGKGGRARRAYNLLHEKGFTNHRLYAGSFQDWVKNGGDVVKPEYPKQ</sequence>
<comment type="caution">
    <text evidence="2">The sequence shown here is derived from an EMBL/GenBank/DDBJ whole genome shotgun (WGS) entry which is preliminary data.</text>
</comment>
<proteinExistence type="predicted"/>
<name>A0AAV2R9H9_MEGNR</name>
<protein>
    <recommendedName>
        <fullName evidence="1">Rhodanese domain-containing protein</fullName>
    </recommendedName>
</protein>
<organism evidence="2 3">
    <name type="scientific">Meganyctiphanes norvegica</name>
    <name type="common">Northern krill</name>
    <name type="synonym">Thysanopoda norvegica</name>
    <dbReference type="NCBI Taxonomy" id="48144"/>
    <lineage>
        <taxon>Eukaryota</taxon>
        <taxon>Metazoa</taxon>
        <taxon>Ecdysozoa</taxon>
        <taxon>Arthropoda</taxon>
        <taxon>Crustacea</taxon>
        <taxon>Multicrustacea</taxon>
        <taxon>Malacostraca</taxon>
        <taxon>Eumalacostraca</taxon>
        <taxon>Eucarida</taxon>
        <taxon>Euphausiacea</taxon>
        <taxon>Euphausiidae</taxon>
        <taxon>Meganyctiphanes</taxon>
    </lineage>
</organism>
<dbReference type="InterPro" id="IPR001763">
    <property type="entry name" value="Rhodanese-like_dom"/>
</dbReference>